<feature type="transmembrane region" description="Helical" evidence="1">
    <location>
        <begin position="128"/>
        <end position="145"/>
    </location>
</feature>
<feature type="transmembrane region" description="Helical" evidence="1">
    <location>
        <begin position="404"/>
        <end position="420"/>
    </location>
</feature>
<feature type="transmembrane region" description="Helical" evidence="1">
    <location>
        <begin position="185"/>
        <end position="215"/>
    </location>
</feature>
<feature type="transmembrane region" description="Helical" evidence="1">
    <location>
        <begin position="333"/>
        <end position="353"/>
    </location>
</feature>
<feature type="transmembrane region" description="Helical" evidence="1">
    <location>
        <begin position="12"/>
        <end position="37"/>
    </location>
</feature>
<reference evidence="2" key="1">
    <citation type="submission" date="2021-02" db="EMBL/GenBank/DDBJ databases">
        <title>Infant gut strain persistence is associated with maternal origin, phylogeny, and functional potential including surface adhesion and iron acquisition.</title>
        <authorList>
            <person name="Lou Y.C."/>
        </authorList>
    </citation>
    <scope>NUCLEOTIDE SEQUENCE</scope>
    <source>
        <strain evidence="2">L3_101_000M1_dasL3_101_000M1_concoct_87</strain>
    </source>
</reference>
<dbReference type="EMBL" id="JAGZGG010000004">
    <property type="protein sequence ID" value="MBS5331453.1"/>
    <property type="molecule type" value="Genomic_DNA"/>
</dbReference>
<keyword evidence="1" id="KW-0472">Membrane</keyword>
<comment type="caution">
    <text evidence="2">The sequence shown here is derived from an EMBL/GenBank/DDBJ whole genome shotgun (WGS) entry which is preliminary data.</text>
</comment>
<sequence>MKLQKLTEKRWFWPLVCAVSVVFGWWYLSIVTCAPLGGDDELINLQNYYYITHTSFGQSVLDYIGDLWTQFSLQQGRFRPFSSPPVRGLTSWFLGDLVGYRLYILAWTYADILLTGWLVGKASHNKKLGIACICLLPMMFSVWQDSTGNSLYSYGALVQSTLLPALVAGLAVLRLQDTGHKRWAVLAGYCAFQCCATFEIGFTYIVPIFGLAWLYTDKARDALRLSIPVFVGECVTLAFNLGARLVNTLQEMGVLAGDAQPIGGVSPNFDIPAVLKTWAMQMSAGFPLNALFAGKVRPGTIYPVDILCGVMVAGAAVAALAALHELPNRKQNLLLFLTGLAMLSAPSLLIGLSPKYQQAGQIDWRHGYIPQTVESYGVGLMALALLVLLLRWARSKTWWPKSRTVLYCLLTVGMAGTVVWQRAATRSAYAEGGRAYTVFGETVAAGAADAAGTEMPVVTDYMIWGGNEVAENAFFLRYGEQDADAHALQVWRTEDHADETAYRLGFTLGQTSRYDIGWCGLGSGNALDELTDVVVCLPAGTAQQATLCYTIAGGEEVRTEVYAEKTATLVQLEGTVLAESIRLE</sequence>
<accession>A0A943DF85</accession>
<dbReference type="AlphaFoldDB" id="A0A943DF85"/>
<feature type="transmembrane region" description="Helical" evidence="1">
    <location>
        <begin position="301"/>
        <end position="321"/>
    </location>
</feature>
<name>A0A943DF85_9FIRM</name>
<evidence type="ECO:0000313" key="2">
    <source>
        <dbReference type="EMBL" id="MBS5331453.1"/>
    </source>
</evidence>
<proteinExistence type="predicted"/>
<evidence type="ECO:0000313" key="3">
    <source>
        <dbReference type="Proteomes" id="UP000759273"/>
    </source>
</evidence>
<protein>
    <submittedName>
        <fullName evidence="2">Uncharacterized protein</fullName>
    </submittedName>
</protein>
<feature type="transmembrane region" description="Helical" evidence="1">
    <location>
        <begin position="100"/>
        <end position="119"/>
    </location>
</feature>
<evidence type="ECO:0000256" key="1">
    <source>
        <dbReference type="SAM" id="Phobius"/>
    </source>
</evidence>
<dbReference type="Proteomes" id="UP000759273">
    <property type="component" value="Unassembled WGS sequence"/>
</dbReference>
<feature type="transmembrane region" description="Helical" evidence="1">
    <location>
        <begin position="151"/>
        <end position="173"/>
    </location>
</feature>
<gene>
    <name evidence="2" type="ORF">KHY36_02860</name>
</gene>
<keyword evidence="1" id="KW-0812">Transmembrane</keyword>
<organism evidence="2 3">
    <name type="scientific">Subdoligranulum variabile</name>
    <dbReference type="NCBI Taxonomy" id="214851"/>
    <lineage>
        <taxon>Bacteria</taxon>
        <taxon>Bacillati</taxon>
        <taxon>Bacillota</taxon>
        <taxon>Clostridia</taxon>
        <taxon>Eubacteriales</taxon>
        <taxon>Oscillospiraceae</taxon>
        <taxon>Subdoligranulum</taxon>
    </lineage>
</organism>
<keyword evidence="1" id="KW-1133">Transmembrane helix</keyword>
<feature type="transmembrane region" description="Helical" evidence="1">
    <location>
        <begin position="373"/>
        <end position="392"/>
    </location>
</feature>